<reference evidence="2" key="1">
    <citation type="journal article" date="2014" name="Front. Microbiol.">
        <title>High frequency of phylogenetically diverse reductive dehalogenase-homologous genes in deep subseafloor sedimentary metagenomes.</title>
        <authorList>
            <person name="Kawai M."/>
            <person name="Futagami T."/>
            <person name="Toyoda A."/>
            <person name="Takaki Y."/>
            <person name="Nishi S."/>
            <person name="Hori S."/>
            <person name="Arai W."/>
            <person name="Tsubouchi T."/>
            <person name="Morono Y."/>
            <person name="Uchiyama I."/>
            <person name="Ito T."/>
            <person name="Fujiyama A."/>
            <person name="Inagaki F."/>
            <person name="Takami H."/>
        </authorList>
    </citation>
    <scope>NUCLEOTIDE SEQUENCE</scope>
    <source>
        <strain evidence="2">Expedition CK06-06</strain>
    </source>
</reference>
<sequence>IDLKSACTSAFALLAGLCQHQKTGEGQYVDMSSQEAIAALSGDVFLDYIMNQRVPKRKGNRDDIMAPHNCYPCQGEDNWISIAVATDIEWEALCKVIGRPDLARDKRFSDVNCRRQNQSKLDEIIANWTKDQDYYDVMEKLQEVGVAAAPSLSSKALFEDRHLKERGIYAQVEHPVIGKDWVVTPPWRLSSTPAGIRRHAPCLAEHNDYVFHRLLGMSPEEIGELEAEQVIY</sequence>
<evidence type="ECO:0000256" key="1">
    <source>
        <dbReference type="ARBA" id="ARBA00022679"/>
    </source>
</evidence>
<dbReference type="EMBL" id="BARS01027271">
    <property type="protein sequence ID" value="GAG10073.1"/>
    <property type="molecule type" value="Genomic_DNA"/>
</dbReference>
<accession>X0VC73</accession>
<keyword evidence="1" id="KW-0808">Transferase</keyword>
<dbReference type="Gene3D" id="3.40.50.10540">
    <property type="entry name" value="Crotonobetainyl-coa:carnitine coa-transferase, domain 1"/>
    <property type="match status" value="1"/>
</dbReference>
<feature type="non-terminal residue" evidence="2">
    <location>
        <position position="1"/>
    </location>
</feature>
<dbReference type="GO" id="GO:0008410">
    <property type="term" value="F:CoA-transferase activity"/>
    <property type="evidence" value="ECO:0007669"/>
    <property type="project" value="TreeGrafter"/>
</dbReference>
<dbReference type="Gene3D" id="3.30.1540.10">
    <property type="entry name" value="formyl-coa transferase, domain 3"/>
    <property type="match status" value="1"/>
</dbReference>
<evidence type="ECO:0008006" key="3">
    <source>
        <dbReference type="Google" id="ProtNLM"/>
    </source>
</evidence>
<comment type="caution">
    <text evidence="2">The sequence shown here is derived from an EMBL/GenBank/DDBJ whole genome shotgun (WGS) entry which is preliminary data.</text>
</comment>
<dbReference type="SUPFAM" id="SSF89796">
    <property type="entry name" value="CoA-transferase family III (CaiB/BaiF)"/>
    <property type="match status" value="1"/>
</dbReference>
<dbReference type="PANTHER" id="PTHR48207">
    <property type="entry name" value="SUCCINATE--HYDROXYMETHYLGLUTARATE COA-TRANSFERASE"/>
    <property type="match status" value="1"/>
</dbReference>
<dbReference type="Pfam" id="PF02515">
    <property type="entry name" value="CoA_transf_3"/>
    <property type="match status" value="1"/>
</dbReference>
<protein>
    <recommendedName>
        <fullName evidence="3">CoA transferase</fullName>
    </recommendedName>
</protein>
<dbReference type="AlphaFoldDB" id="X0VC73"/>
<dbReference type="InterPro" id="IPR003673">
    <property type="entry name" value="CoA-Trfase_fam_III"/>
</dbReference>
<dbReference type="InterPro" id="IPR050483">
    <property type="entry name" value="CoA-transferase_III_domain"/>
</dbReference>
<dbReference type="PANTHER" id="PTHR48207:SF3">
    <property type="entry name" value="SUCCINATE--HYDROXYMETHYLGLUTARATE COA-TRANSFERASE"/>
    <property type="match status" value="1"/>
</dbReference>
<name>X0VC73_9ZZZZ</name>
<evidence type="ECO:0000313" key="2">
    <source>
        <dbReference type="EMBL" id="GAG10073.1"/>
    </source>
</evidence>
<gene>
    <name evidence="2" type="ORF">S01H1_42857</name>
</gene>
<proteinExistence type="predicted"/>
<dbReference type="InterPro" id="IPR044855">
    <property type="entry name" value="CoA-Trfase_III_dom3_sf"/>
</dbReference>
<dbReference type="InterPro" id="IPR023606">
    <property type="entry name" value="CoA-Trfase_III_dom_1_sf"/>
</dbReference>
<organism evidence="2">
    <name type="scientific">marine sediment metagenome</name>
    <dbReference type="NCBI Taxonomy" id="412755"/>
    <lineage>
        <taxon>unclassified sequences</taxon>
        <taxon>metagenomes</taxon>
        <taxon>ecological metagenomes</taxon>
    </lineage>
</organism>